<keyword evidence="2" id="KW-1185">Reference proteome</keyword>
<evidence type="ECO:0000313" key="1">
    <source>
        <dbReference type="EMBL" id="KRZ80787.1"/>
    </source>
</evidence>
<feature type="non-terminal residue" evidence="1">
    <location>
        <position position="1"/>
    </location>
</feature>
<dbReference type="AlphaFoldDB" id="A0A0V1NAB6"/>
<dbReference type="EMBL" id="JYDO01000001">
    <property type="protein sequence ID" value="KRZ80787.1"/>
    <property type="molecule type" value="Genomic_DNA"/>
</dbReference>
<dbReference type="Proteomes" id="UP000054843">
    <property type="component" value="Unassembled WGS sequence"/>
</dbReference>
<organism evidence="1 2">
    <name type="scientific">Trichinella papuae</name>
    <dbReference type="NCBI Taxonomy" id="268474"/>
    <lineage>
        <taxon>Eukaryota</taxon>
        <taxon>Metazoa</taxon>
        <taxon>Ecdysozoa</taxon>
        <taxon>Nematoda</taxon>
        <taxon>Enoplea</taxon>
        <taxon>Dorylaimia</taxon>
        <taxon>Trichinellida</taxon>
        <taxon>Trichinellidae</taxon>
        <taxon>Trichinella</taxon>
    </lineage>
</organism>
<gene>
    <name evidence="1" type="ORF">T10_7632</name>
</gene>
<sequence length="76" mass="8529">LHLDIVDLTFHCPIFIAFPRNSLVIFASRHLLLLFPDMLTGTGCQRPKRHNCTNSFGRQAAGHNLAPTQQQGHFSC</sequence>
<evidence type="ECO:0000313" key="2">
    <source>
        <dbReference type="Proteomes" id="UP000054843"/>
    </source>
</evidence>
<reference evidence="1 2" key="1">
    <citation type="submission" date="2015-01" db="EMBL/GenBank/DDBJ databases">
        <title>Evolution of Trichinella species and genotypes.</title>
        <authorList>
            <person name="Korhonen P.K."/>
            <person name="Edoardo P."/>
            <person name="Giuseppe L.R."/>
            <person name="Gasser R.B."/>
        </authorList>
    </citation>
    <scope>NUCLEOTIDE SEQUENCE [LARGE SCALE GENOMIC DNA]</scope>
    <source>
        <strain evidence="1">ISS1980</strain>
    </source>
</reference>
<name>A0A0V1NAB6_9BILA</name>
<protein>
    <submittedName>
        <fullName evidence="1">Uncharacterized protein</fullName>
    </submittedName>
</protein>
<accession>A0A0V1NAB6</accession>
<comment type="caution">
    <text evidence="1">The sequence shown here is derived from an EMBL/GenBank/DDBJ whole genome shotgun (WGS) entry which is preliminary data.</text>
</comment>
<proteinExistence type="predicted"/>